<evidence type="ECO:0000313" key="10">
    <source>
        <dbReference type="WBParaSite" id="SPAL_0001640700.1"/>
    </source>
</evidence>
<dbReference type="WBParaSite" id="SPAL_0001640700.1">
    <property type="protein sequence ID" value="SPAL_0001640700.1"/>
    <property type="gene ID" value="SPAL_0001640700"/>
</dbReference>
<reference evidence="10" key="1">
    <citation type="submission" date="2017-02" db="UniProtKB">
        <authorList>
            <consortium name="WormBaseParasite"/>
        </authorList>
    </citation>
    <scope>IDENTIFICATION</scope>
</reference>
<keyword evidence="9" id="KW-1185">Reference proteome</keyword>
<keyword evidence="4 8" id="KW-0808">Transferase</keyword>
<comment type="similarity">
    <text evidence="2 8">Belongs to the glycosyltransferase 92 family.</text>
</comment>
<organism evidence="9 10">
    <name type="scientific">Strongyloides papillosus</name>
    <name type="common">Intestinal threadworm</name>
    <dbReference type="NCBI Taxonomy" id="174720"/>
    <lineage>
        <taxon>Eukaryota</taxon>
        <taxon>Metazoa</taxon>
        <taxon>Ecdysozoa</taxon>
        <taxon>Nematoda</taxon>
        <taxon>Chromadorea</taxon>
        <taxon>Rhabditida</taxon>
        <taxon>Tylenchina</taxon>
        <taxon>Panagrolaimomorpha</taxon>
        <taxon>Strongyloidoidea</taxon>
        <taxon>Strongyloididae</taxon>
        <taxon>Strongyloides</taxon>
    </lineage>
</organism>
<sequence>MYIGKENFFNLEDNIPEKNVCIHIEKNVNNSNNKIDAKKEYPLVILTENPSDKFIPEVAFTRRAFLISDNTIEVPLITTKSFAHNNNNLFLIEGNVGGNIKCQWGRKCPEYYYHGCIFTGYVATFKLPPTYMFSSDNLLLNTSKFIHLSSKTSNQIYSVPLYNSTSILSQNPNFVYKHFLAVFVQPIYYMSDFHVMIQFFEYWITQGATKVYIGRTSYTKDIEKIIKWYNDNKWIEIEFIEWPILPNIYRQIGAQYNKYNQQFNPNLFTFQYEAILSIYDAMYYIRSLRESKYVAVFDWDEIIVLKDNQTRTVTEFLKNQEKNSYIAWSFESRRVTLKKNYNVDKLEDVDFLYFENAKIDTKPFKRPAYQKNIYRPEFINRFHVHLIDKKLPSDKINYVINKVAEIYHLRRMPDIEKKFNQSYTNILKEKGQILTENFKSKLQQDPSITEQKTWNNYFNDITRNLENCRQNSFRESFSHKYGLCVSVEACSNYLNLTNKLDWITSKEKWIIIN</sequence>
<evidence type="ECO:0000256" key="7">
    <source>
        <dbReference type="ARBA" id="ARBA00023136"/>
    </source>
</evidence>
<evidence type="ECO:0000313" key="9">
    <source>
        <dbReference type="Proteomes" id="UP000046392"/>
    </source>
</evidence>
<keyword evidence="7" id="KW-0472">Membrane</keyword>
<dbReference type="GO" id="GO:0005737">
    <property type="term" value="C:cytoplasm"/>
    <property type="evidence" value="ECO:0007669"/>
    <property type="project" value="TreeGrafter"/>
</dbReference>
<dbReference type="Pfam" id="PF01697">
    <property type="entry name" value="Glyco_transf_92"/>
    <property type="match status" value="1"/>
</dbReference>
<keyword evidence="5" id="KW-0812">Transmembrane</keyword>
<evidence type="ECO:0000256" key="3">
    <source>
        <dbReference type="ARBA" id="ARBA00022676"/>
    </source>
</evidence>
<evidence type="ECO:0000256" key="6">
    <source>
        <dbReference type="ARBA" id="ARBA00022989"/>
    </source>
</evidence>
<name>A0A0N5CEX0_STREA</name>
<keyword evidence="6" id="KW-1133">Transmembrane helix</keyword>
<keyword evidence="3 8" id="KW-0328">Glycosyltransferase</keyword>
<dbReference type="Proteomes" id="UP000046392">
    <property type="component" value="Unplaced"/>
</dbReference>
<dbReference type="AlphaFoldDB" id="A0A0N5CEX0"/>
<dbReference type="GO" id="GO:0016757">
    <property type="term" value="F:glycosyltransferase activity"/>
    <property type="evidence" value="ECO:0007669"/>
    <property type="project" value="UniProtKB-UniRule"/>
</dbReference>
<evidence type="ECO:0000256" key="2">
    <source>
        <dbReference type="ARBA" id="ARBA00007647"/>
    </source>
</evidence>
<comment type="subcellular location">
    <subcellularLocation>
        <location evidence="1">Membrane</location>
        <topology evidence="1">Single-pass membrane protein</topology>
    </subcellularLocation>
</comment>
<dbReference type="PANTHER" id="PTHR21461">
    <property type="entry name" value="GLYCOSYLTRANSFERASE FAMILY 92 PROTEIN"/>
    <property type="match status" value="1"/>
</dbReference>
<dbReference type="GO" id="GO:0016020">
    <property type="term" value="C:membrane"/>
    <property type="evidence" value="ECO:0007669"/>
    <property type="project" value="UniProtKB-SubCell"/>
</dbReference>
<evidence type="ECO:0000256" key="1">
    <source>
        <dbReference type="ARBA" id="ARBA00004167"/>
    </source>
</evidence>
<accession>A0A0N5CEX0</accession>
<evidence type="ECO:0000256" key="5">
    <source>
        <dbReference type="ARBA" id="ARBA00022692"/>
    </source>
</evidence>
<protein>
    <recommendedName>
        <fullName evidence="8">Glycosyltransferase family 92 protein</fullName>
        <ecNumber evidence="8">2.4.1.-</ecNumber>
    </recommendedName>
</protein>
<dbReference type="InterPro" id="IPR008166">
    <property type="entry name" value="Glyco_transf_92"/>
</dbReference>
<proteinExistence type="inferred from homology"/>
<dbReference type="EC" id="2.4.1.-" evidence="8"/>
<evidence type="ECO:0000256" key="8">
    <source>
        <dbReference type="RuleBase" id="RU366017"/>
    </source>
</evidence>
<evidence type="ECO:0000256" key="4">
    <source>
        <dbReference type="ARBA" id="ARBA00022679"/>
    </source>
</evidence>
<dbReference type="PANTHER" id="PTHR21461:SF80">
    <property type="entry name" value="GLYCOSYLTRANSFERASE FAMILY 92 PROTEIN"/>
    <property type="match status" value="1"/>
</dbReference>